<dbReference type="STRING" id="69395.AQ619_09690"/>
<dbReference type="GO" id="GO:0016746">
    <property type="term" value="F:acyltransferase activity"/>
    <property type="evidence" value="ECO:0007669"/>
    <property type="project" value="UniProtKB-KW"/>
</dbReference>
<dbReference type="Pfam" id="PF08541">
    <property type="entry name" value="ACP_syn_III_C"/>
    <property type="match status" value="1"/>
</dbReference>
<dbReference type="EMBL" id="CP013002">
    <property type="protein sequence ID" value="ALL13602.1"/>
    <property type="molecule type" value="Genomic_DNA"/>
</dbReference>
<evidence type="ECO:0000256" key="2">
    <source>
        <dbReference type="ARBA" id="ARBA00023315"/>
    </source>
</evidence>
<dbReference type="SUPFAM" id="SSF50249">
    <property type="entry name" value="Nucleic acid-binding proteins"/>
    <property type="match status" value="1"/>
</dbReference>
<keyword evidence="6" id="KW-1185">Reference proteome</keyword>
<evidence type="ECO:0000313" key="5">
    <source>
        <dbReference type="EMBL" id="ALL13602.1"/>
    </source>
</evidence>
<dbReference type="InterPro" id="IPR002878">
    <property type="entry name" value="ChsH2_C"/>
</dbReference>
<dbReference type="AlphaFoldDB" id="A0A0N7JHJ9"/>
<dbReference type="SUPFAM" id="SSF53901">
    <property type="entry name" value="Thiolase-like"/>
    <property type="match status" value="2"/>
</dbReference>
<dbReference type="GO" id="GO:0044550">
    <property type="term" value="P:secondary metabolite biosynthetic process"/>
    <property type="evidence" value="ECO:0007669"/>
    <property type="project" value="TreeGrafter"/>
</dbReference>
<dbReference type="InterPro" id="IPR016039">
    <property type="entry name" value="Thiolase-like"/>
</dbReference>
<dbReference type="Pfam" id="PF01796">
    <property type="entry name" value="OB_ChsH2_C"/>
    <property type="match status" value="1"/>
</dbReference>
<reference evidence="5 6" key="1">
    <citation type="submission" date="2015-10" db="EMBL/GenBank/DDBJ databases">
        <title>Conservation of the essential genome among Caulobacter and Brevundimonas species.</title>
        <authorList>
            <person name="Scott D."/>
            <person name="Ely B."/>
        </authorList>
    </citation>
    <scope>NUCLEOTIDE SEQUENCE [LARGE SCALE GENOMIC DNA]</scope>
    <source>
        <strain evidence="5 6">CB4</strain>
    </source>
</reference>
<keyword evidence="1" id="KW-0808">Transferase</keyword>
<name>A0A0N7JHJ9_9CAUL</name>
<dbReference type="eggNOG" id="COG3425">
    <property type="taxonomic scope" value="Bacteria"/>
</dbReference>
<dbReference type="PANTHER" id="PTHR34069:SF2">
    <property type="entry name" value="BETA-KETOACYL-[ACYL-CARRIER-PROTEIN] SYNTHASE III"/>
    <property type="match status" value="1"/>
</dbReference>
<sequence length="494" mass="52256">MVGIAAWGAYAPRLRLSRKAVVTANAWVAPNLVGKGKGERAMANWDEDALTMAVEAARDALGPADDRSHIDALYFASTTAPFADRLNAGVVSAALTLEKSISASDVTGSQRCGLAALAQALDSVSGGSARSALVVAGERRKARAVSALELDCGDGAAAFVITAEGGAADFLGRGSVTDDFVDHFRGNDGGFDYAWEERWIRDEGIVKLVPPAVKRALAAAGVAAADVAHFCFPSTFSGMAATLAKSLGIPAEAVRDNLAAVMGEAGSAHGPLMLAHALEQAKAGEIIVVSQFGQGAEALVFRATGAANLKPARGVTGSLADRQEETNYLKFLIFNGLVDWDKGMRAEKDNKTALTTLYRNEDMILGLVGGRCRETGVVQFPRTRISVAPNKPALDTQEPYRFAERKASVLSYSADYLTFSMAPPNHYGMIVFEGGGRIMMDITDVSPGDVDTGLPVKMVFRIKDIDEKRGFVRYFWKAAPDRSAVSAQTAVAAE</sequence>
<accession>A0A0N7JHJ9</accession>
<dbReference type="eggNOG" id="COG1545">
    <property type="taxonomic scope" value="Bacteria"/>
</dbReference>
<dbReference type="KEGG" id="chq:AQ619_09690"/>
<protein>
    <submittedName>
        <fullName evidence="5">3-hydroxy-3-methylglutaryl CoA synthase</fullName>
    </submittedName>
</protein>
<dbReference type="OrthoDB" id="8771453at2"/>
<dbReference type="CDD" id="cd00827">
    <property type="entry name" value="init_cond_enzymes"/>
    <property type="match status" value="1"/>
</dbReference>
<evidence type="ECO:0000259" key="4">
    <source>
        <dbReference type="Pfam" id="PF08541"/>
    </source>
</evidence>
<dbReference type="PANTHER" id="PTHR34069">
    <property type="entry name" value="3-OXOACYL-[ACYL-CARRIER-PROTEIN] SYNTHASE 3"/>
    <property type="match status" value="1"/>
</dbReference>
<evidence type="ECO:0000313" key="6">
    <source>
        <dbReference type="Proteomes" id="UP000056905"/>
    </source>
</evidence>
<dbReference type="InterPro" id="IPR013747">
    <property type="entry name" value="ACP_syn_III_C"/>
</dbReference>
<feature type="domain" description="Beta-ketoacyl-[acyl-carrier-protein] synthase III C-terminal" evidence="4">
    <location>
        <begin position="217"/>
        <end position="297"/>
    </location>
</feature>
<dbReference type="Gene3D" id="3.40.47.10">
    <property type="match status" value="2"/>
</dbReference>
<proteinExistence type="predicted"/>
<organism evidence="5 6">
    <name type="scientific">Caulobacter henricii</name>
    <dbReference type="NCBI Taxonomy" id="69395"/>
    <lineage>
        <taxon>Bacteria</taxon>
        <taxon>Pseudomonadati</taxon>
        <taxon>Pseudomonadota</taxon>
        <taxon>Alphaproteobacteria</taxon>
        <taxon>Caulobacterales</taxon>
        <taxon>Caulobacteraceae</taxon>
        <taxon>Caulobacter</taxon>
    </lineage>
</organism>
<gene>
    <name evidence="5" type="ORF">AQ619_09690</name>
</gene>
<evidence type="ECO:0000259" key="3">
    <source>
        <dbReference type="Pfam" id="PF01796"/>
    </source>
</evidence>
<dbReference type="RefSeq" id="WP_062146761.1">
    <property type="nucleotide sequence ID" value="NZ_CP013002.1"/>
</dbReference>
<dbReference type="InterPro" id="IPR012340">
    <property type="entry name" value="NA-bd_OB-fold"/>
</dbReference>
<feature type="domain" description="ChsH2 C-terminal OB-fold" evidence="3">
    <location>
        <begin position="403"/>
        <end position="461"/>
    </location>
</feature>
<dbReference type="Proteomes" id="UP000056905">
    <property type="component" value="Chromosome"/>
</dbReference>
<keyword evidence="2" id="KW-0012">Acyltransferase</keyword>
<evidence type="ECO:0000256" key="1">
    <source>
        <dbReference type="ARBA" id="ARBA00022679"/>
    </source>
</evidence>